<comment type="function">
    <text evidence="7">Catalyzes the interconversion of 2-phosphoglycerate and 3-phosphoglycerate.</text>
</comment>
<comment type="cofactor">
    <cofactor evidence="7">
        <name>Mn(2+)</name>
        <dbReference type="ChEBI" id="CHEBI:29035"/>
    </cofactor>
    <text evidence="7">Binds 2 manganese ions per subunit.</text>
</comment>
<keyword evidence="5 7" id="KW-0464">Manganese</keyword>
<dbReference type="AlphaFoldDB" id="A0A939CA85"/>
<feature type="binding site" evidence="7 10">
    <location>
        <position position="183"/>
    </location>
    <ligand>
        <name>substrate</name>
    </ligand>
</feature>
<feature type="binding site" evidence="7 11">
    <location>
        <position position="394"/>
    </location>
    <ligand>
        <name>Mn(2+)</name>
        <dbReference type="ChEBI" id="CHEBI:29035"/>
        <label>1</label>
    </ligand>
</feature>
<dbReference type="CDD" id="cd16010">
    <property type="entry name" value="iPGM"/>
    <property type="match status" value="1"/>
</dbReference>
<feature type="binding site" evidence="7 10">
    <location>
        <position position="327"/>
    </location>
    <ligand>
        <name>substrate</name>
    </ligand>
</feature>
<keyword evidence="3 7" id="KW-0479">Metal-binding</keyword>
<dbReference type="InterPro" id="IPR005995">
    <property type="entry name" value="Pgm_bpd_ind"/>
</dbReference>
<feature type="binding site" evidence="7 11">
    <location>
        <position position="10"/>
    </location>
    <ligand>
        <name>Mn(2+)</name>
        <dbReference type="ChEBI" id="CHEBI:29035"/>
        <label>2</label>
    </ligand>
</feature>
<evidence type="ECO:0000259" key="12">
    <source>
        <dbReference type="Pfam" id="PF01676"/>
    </source>
</evidence>
<feature type="domain" description="BPG-independent PGAM N-terminal" evidence="13">
    <location>
        <begin position="80"/>
        <end position="290"/>
    </location>
</feature>
<feature type="binding site" evidence="7 11">
    <location>
        <position position="435"/>
    </location>
    <ligand>
        <name>Mn(2+)</name>
        <dbReference type="ChEBI" id="CHEBI:29035"/>
        <label>2</label>
    </ligand>
</feature>
<feature type="binding site" evidence="7 11">
    <location>
        <position position="60"/>
    </location>
    <ligand>
        <name>Mn(2+)</name>
        <dbReference type="ChEBI" id="CHEBI:29035"/>
        <label>2</label>
    </ligand>
</feature>
<dbReference type="EC" id="5.4.2.12" evidence="7 8"/>
<sequence>MGKVILVIRDGWGHSPKKEKNAIFSANTENTDRLMKQCPNTLLKCSGEAVGLEKGYQGNSEVGHLTIGSGRIIWQPMERINKAIETGEFFENRAFLKAIENCKKNGSRLHLIGLLQSEGVHAHERHLYALLELCKKQKFKGVLIHVVTDGRDAPVNDGVKHVKKLKAEMKRLGIGKIATLSGRYYAMDRDKRWDRTRRAYDCIVKGECEKEFGEIEKEILKCYKEKETDEFIKPRKAKGYDGIKENDSIIFYNFRTDRPRQLTQSIVEKEFPGWERKPLNVCYVAMTEYYKPMNAVAAFHDIKIENLLGEAISRAGLKQLRISETEKYAHVTFFFNGQVEQPFSGEERILVPSPKVATYDLKPEMSAFEVTEKLVQEIKKGKYGFIVVNLVNGDLVGHTGIWKACLKAAETVDKCLASIVQAGLEKDYTLLVFADHGNLEDQSRKWATSHTINDVPLILVSRDPKLEKAKLRKEAGLQDIAPTVLEIMGLEKPKEMTGKSLFC</sequence>
<evidence type="ECO:0000313" key="14">
    <source>
        <dbReference type="EMBL" id="MBN2067505.1"/>
    </source>
</evidence>
<dbReference type="Gene3D" id="3.40.1450.10">
    <property type="entry name" value="BPG-independent phosphoglycerate mutase, domain B"/>
    <property type="match status" value="1"/>
</dbReference>
<evidence type="ECO:0000256" key="6">
    <source>
        <dbReference type="ARBA" id="ARBA00023235"/>
    </source>
</evidence>
<evidence type="ECO:0000256" key="5">
    <source>
        <dbReference type="ARBA" id="ARBA00023211"/>
    </source>
</evidence>
<accession>A0A939CA85</accession>
<dbReference type="EMBL" id="JAFGDB010000058">
    <property type="protein sequence ID" value="MBN2067505.1"/>
    <property type="molecule type" value="Genomic_DNA"/>
</dbReference>
<dbReference type="GO" id="GO:0004619">
    <property type="term" value="F:phosphoglycerate mutase activity"/>
    <property type="evidence" value="ECO:0007669"/>
    <property type="project" value="UniProtKB-UniRule"/>
</dbReference>
<dbReference type="Pfam" id="PF06415">
    <property type="entry name" value="iPGM_N"/>
    <property type="match status" value="1"/>
</dbReference>
<evidence type="ECO:0000256" key="3">
    <source>
        <dbReference type="ARBA" id="ARBA00022723"/>
    </source>
</evidence>
<organism evidence="14 15">
    <name type="scientific">Candidatus Iainarchaeum sp</name>
    <dbReference type="NCBI Taxonomy" id="3101447"/>
    <lineage>
        <taxon>Archaea</taxon>
        <taxon>Candidatus Iainarchaeota</taxon>
        <taxon>Candidatus Iainarchaeia</taxon>
        <taxon>Candidatus Iainarchaeales</taxon>
        <taxon>Candidatus Iainarchaeaceae</taxon>
        <taxon>Candidatus Iainarchaeum</taxon>
    </lineage>
</organism>
<evidence type="ECO:0000256" key="1">
    <source>
        <dbReference type="ARBA" id="ARBA00004798"/>
    </source>
</evidence>
<comment type="caution">
    <text evidence="14">The sequence shown here is derived from an EMBL/GenBank/DDBJ whole genome shotgun (WGS) entry which is preliminary data.</text>
</comment>
<evidence type="ECO:0000256" key="2">
    <source>
        <dbReference type="ARBA" id="ARBA00008819"/>
    </source>
</evidence>
<dbReference type="NCBIfam" id="TIGR01307">
    <property type="entry name" value="pgm_bpd_ind"/>
    <property type="match status" value="1"/>
</dbReference>
<dbReference type="Pfam" id="PF01676">
    <property type="entry name" value="Metalloenzyme"/>
    <property type="match status" value="1"/>
</dbReference>
<evidence type="ECO:0000313" key="15">
    <source>
        <dbReference type="Proteomes" id="UP000809243"/>
    </source>
</evidence>
<comment type="pathway">
    <text evidence="1 7">Carbohydrate degradation; glycolysis; pyruvate from D-glyceraldehyde 3-phosphate: step 3/5.</text>
</comment>
<keyword evidence="4 7" id="KW-0324">Glycolysis</keyword>
<dbReference type="FunFam" id="3.40.1450.10:FF:000002">
    <property type="entry name" value="2,3-bisphosphoglycerate-independent phosphoglycerate mutase"/>
    <property type="match status" value="1"/>
</dbReference>
<dbReference type="Gene3D" id="3.40.720.10">
    <property type="entry name" value="Alkaline Phosphatase, subunit A"/>
    <property type="match status" value="1"/>
</dbReference>
<feature type="active site" description="Phosphoserine intermediate" evidence="7 9">
    <location>
        <position position="60"/>
    </location>
</feature>
<evidence type="ECO:0000256" key="8">
    <source>
        <dbReference type="NCBIfam" id="TIGR01307"/>
    </source>
</evidence>
<proteinExistence type="inferred from homology"/>
<dbReference type="PANTHER" id="PTHR31637:SF0">
    <property type="entry name" value="2,3-BISPHOSPHOGLYCERATE-INDEPENDENT PHOSPHOGLYCERATE MUTASE"/>
    <property type="match status" value="1"/>
</dbReference>
<evidence type="ECO:0000256" key="11">
    <source>
        <dbReference type="PIRSR" id="PIRSR001492-3"/>
    </source>
</evidence>
<dbReference type="Proteomes" id="UP000809243">
    <property type="component" value="Unassembled WGS sequence"/>
</dbReference>
<evidence type="ECO:0000256" key="9">
    <source>
        <dbReference type="PIRSR" id="PIRSR001492-1"/>
    </source>
</evidence>
<feature type="domain" description="Metalloenzyme" evidence="12">
    <location>
        <begin position="3"/>
        <end position="492"/>
    </location>
</feature>
<reference evidence="14" key="1">
    <citation type="submission" date="2021-01" db="EMBL/GenBank/DDBJ databases">
        <title>Active Sulfur Cycling in an Early Earth Analoge.</title>
        <authorList>
            <person name="Hahn C.R."/>
            <person name="Youssef N.H."/>
            <person name="Elshahed M."/>
        </authorList>
    </citation>
    <scope>NUCLEOTIDE SEQUENCE</scope>
    <source>
        <strain evidence="14">Zod_Metabat.1151</strain>
    </source>
</reference>
<dbReference type="GO" id="GO:0006096">
    <property type="term" value="P:glycolytic process"/>
    <property type="evidence" value="ECO:0007669"/>
    <property type="project" value="UniProtKB-UniRule"/>
</dbReference>
<evidence type="ECO:0000256" key="4">
    <source>
        <dbReference type="ARBA" id="ARBA00023152"/>
    </source>
</evidence>
<dbReference type="InterPro" id="IPR036646">
    <property type="entry name" value="PGAM_B_sf"/>
</dbReference>
<feature type="binding site" evidence="7 11">
    <location>
        <position position="398"/>
    </location>
    <ligand>
        <name>Mn(2+)</name>
        <dbReference type="ChEBI" id="CHEBI:29035"/>
        <label>1</label>
    </ligand>
</feature>
<feature type="binding site" evidence="7 11">
    <location>
        <position position="436"/>
    </location>
    <ligand>
        <name>Mn(2+)</name>
        <dbReference type="ChEBI" id="CHEBI:29035"/>
        <label>2</label>
    </ligand>
</feature>
<evidence type="ECO:0000259" key="13">
    <source>
        <dbReference type="Pfam" id="PF06415"/>
    </source>
</evidence>
<gene>
    <name evidence="7" type="primary">gpmI</name>
    <name evidence="14" type="ORF">JW744_03485</name>
</gene>
<dbReference type="InterPro" id="IPR006124">
    <property type="entry name" value="Metalloenzyme"/>
</dbReference>
<feature type="binding site" evidence="7 10">
    <location>
        <begin position="151"/>
        <end position="152"/>
    </location>
    <ligand>
        <name>substrate</name>
    </ligand>
</feature>
<dbReference type="GO" id="GO:0005829">
    <property type="term" value="C:cytosol"/>
    <property type="evidence" value="ECO:0007669"/>
    <property type="project" value="TreeGrafter"/>
</dbReference>
<dbReference type="GO" id="GO:0030145">
    <property type="term" value="F:manganese ion binding"/>
    <property type="evidence" value="ECO:0007669"/>
    <property type="project" value="UniProtKB-UniRule"/>
</dbReference>
<dbReference type="SUPFAM" id="SSF53649">
    <property type="entry name" value="Alkaline phosphatase-like"/>
    <property type="match status" value="1"/>
</dbReference>
<dbReference type="InterPro" id="IPR011258">
    <property type="entry name" value="BPG-indep_PGM_N"/>
</dbReference>
<feature type="binding site" evidence="7 10">
    <location>
        <position position="189"/>
    </location>
    <ligand>
        <name>substrate</name>
    </ligand>
</feature>
<dbReference type="InterPro" id="IPR017850">
    <property type="entry name" value="Alkaline_phosphatase_core_sf"/>
</dbReference>
<dbReference type="GO" id="GO:0006007">
    <property type="term" value="P:glucose catabolic process"/>
    <property type="evidence" value="ECO:0007669"/>
    <property type="project" value="InterPro"/>
</dbReference>
<dbReference type="HAMAP" id="MF_01038">
    <property type="entry name" value="GpmI"/>
    <property type="match status" value="1"/>
</dbReference>
<name>A0A939CA85_9ARCH</name>
<evidence type="ECO:0000256" key="10">
    <source>
        <dbReference type="PIRSR" id="PIRSR001492-2"/>
    </source>
</evidence>
<comment type="catalytic activity">
    <reaction evidence="7">
        <text>(2R)-2-phosphoglycerate = (2R)-3-phosphoglycerate</text>
        <dbReference type="Rhea" id="RHEA:15901"/>
        <dbReference type="ChEBI" id="CHEBI:58272"/>
        <dbReference type="ChEBI" id="CHEBI:58289"/>
        <dbReference type="EC" id="5.4.2.12"/>
    </reaction>
</comment>
<feature type="binding site" evidence="7 11">
    <location>
        <position position="450"/>
    </location>
    <ligand>
        <name>Mn(2+)</name>
        <dbReference type="ChEBI" id="CHEBI:29035"/>
        <label>1</label>
    </ligand>
</feature>
<comment type="similarity">
    <text evidence="2 7">Belongs to the BPG-independent phosphoglycerate mutase family.</text>
</comment>
<dbReference type="PIRSF" id="PIRSF001492">
    <property type="entry name" value="IPGAM"/>
    <property type="match status" value="1"/>
</dbReference>
<feature type="binding site" evidence="7 10">
    <location>
        <position position="121"/>
    </location>
    <ligand>
        <name>substrate</name>
    </ligand>
</feature>
<dbReference type="SUPFAM" id="SSF64158">
    <property type="entry name" value="2,3-Bisphosphoglycerate-independent phosphoglycerate mutase, substrate-binding domain"/>
    <property type="match status" value="1"/>
</dbReference>
<evidence type="ECO:0000256" key="7">
    <source>
        <dbReference type="HAMAP-Rule" id="MF_01038"/>
    </source>
</evidence>
<dbReference type="PANTHER" id="PTHR31637">
    <property type="entry name" value="2,3-BISPHOSPHOGLYCERATE-INDEPENDENT PHOSPHOGLYCERATE MUTASE"/>
    <property type="match status" value="1"/>
</dbReference>
<protein>
    <recommendedName>
        <fullName evidence="7 8">2,3-bisphosphoglycerate-independent phosphoglycerate mutase</fullName>
        <shortName evidence="7">BPG-independent PGAM</shortName>
        <shortName evidence="7">Phosphoglyceromutase</shortName>
        <shortName evidence="7">iPGM</shortName>
        <ecNumber evidence="7 8">5.4.2.12</ecNumber>
    </recommendedName>
</protein>
<feature type="binding site" evidence="7 10">
    <location>
        <begin position="255"/>
        <end position="258"/>
    </location>
    <ligand>
        <name>substrate</name>
    </ligand>
</feature>
<keyword evidence="6 7" id="KW-0413">Isomerase</keyword>